<protein>
    <submittedName>
        <fullName evidence="1">Uncharacterized protein</fullName>
    </submittedName>
</protein>
<name>A0A0F9N6J5_9ZZZZ</name>
<feature type="non-terminal residue" evidence="1">
    <location>
        <position position="1"/>
    </location>
</feature>
<sequence>TRHRGNRQVTTLNLRVYAGSTEAGNLGKHVSNVIVSLIGDLPFVVIPRPVYSRHGDMIHITADFTLLESGGRSSRGIMRGKV</sequence>
<evidence type="ECO:0000313" key="1">
    <source>
        <dbReference type="EMBL" id="KKN15245.1"/>
    </source>
</evidence>
<organism evidence="1">
    <name type="scientific">marine sediment metagenome</name>
    <dbReference type="NCBI Taxonomy" id="412755"/>
    <lineage>
        <taxon>unclassified sequences</taxon>
        <taxon>metagenomes</taxon>
        <taxon>ecological metagenomes</taxon>
    </lineage>
</organism>
<accession>A0A0F9N6J5</accession>
<comment type="caution">
    <text evidence="1">The sequence shown here is derived from an EMBL/GenBank/DDBJ whole genome shotgun (WGS) entry which is preliminary data.</text>
</comment>
<dbReference type="EMBL" id="LAZR01003730">
    <property type="protein sequence ID" value="KKN15245.1"/>
    <property type="molecule type" value="Genomic_DNA"/>
</dbReference>
<reference evidence="1" key="1">
    <citation type="journal article" date="2015" name="Nature">
        <title>Complex archaea that bridge the gap between prokaryotes and eukaryotes.</title>
        <authorList>
            <person name="Spang A."/>
            <person name="Saw J.H."/>
            <person name="Jorgensen S.L."/>
            <person name="Zaremba-Niedzwiedzka K."/>
            <person name="Martijn J."/>
            <person name="Lind A.E."/>
            <person name="van Eijk R."/>
            <person name="Schleper C."/>
            <person name="Guy L."/>
            <person name="Ettema T.J."/>
        </authorList>
    </citation>
    <scope>NUCLEOTIDE SEQUENCE</scope>
</reference>
<gene>
    <name evidence="1" type="ORF">LCGC14_0987900</name>
</gene>
<proteinExistence type="predicted"/>
<dbReference type="AlphaFoldDB" id="A0A0F9N6J5"/>